<evidence type="ECO:0000256" key="1">
    <source>
        <dbReference type="ARBA" id="ARBA00004651"/>
    </source>
</evidence>
<evidence type="ECO:0000313" key="10">
    <source>
        <dbReference type="EMBL" id="SJM46619.1"/>
    </source>
</evidence>
<organism evidence="10 11">
    <name type="scientific">Arthrobacter rhombi</name>
    <dbReference type="NCBI Taxonomy" id="71253"/>
    <lineage>
        <taxon>Bacteria</taxon>
        <taxon>Bacillati</taxon>
        <taxon>Actinomycetota</taxon>
        <taxon>Actinomycetes</taxon>
        <taxon>Micrococcales</taxon>
        <taxon>Micrococcaceae</taxon>
        <taxon>Arthrobacter</taxon>
    </lineage>
</organism>
<sequence length="577" mass="59920">MKAKQHRSATAVVRPEDEKLPLGRTLAYGLQHVLTMYGGIIAPPLIIGAAAGMDSTDLALLVASCLFIGGLATILQTVGVPFFGAQLPLVQGTSFASVATLVTIVKGDGGIQAVFGAVMVAAAIGFLIAPFFARIIRFFPPVVTGVVITMIGLSLTPVAANWSMGGNDSSDDYGSLANIGLAALTLLIVLLLSKVGNAAISRLSILLAIVIGTLVAWAVGIADFSTVGDGAIFEIPKPLAFGMPVFEIGGIISMTIVVLVILTETTADILAVGEIAKTRVDSKRIGDGLRADMISSFIAPFFNTFTQSAFAQNVGLVAITGVKSRFVVTAGGGILVVLGLLPILGRVVAAIPLPVLGGAGIVLFGTVAASGIRTLSKVNYDKGMNMIIVSASLAFGLIPVVKADFYDAFPTWLATILDSGISSAALMAVLLNILFNELKLGNPSKNASVFAASPPRMVREDQVHSLQDGDHYESGKLISADGDEIPVVSVDEYTVVMAEHVKACEAEGVPAALPDGMEPEEVKRQAENVKAERVNGVAETTAAQPEAAGQELRADALRENDDAEREEGSPEHGAHRA</sequence>
<evidence type="ECO:0000256" key="6">
    <source>
        <dbReference type="ARBA" id="ARBA00022989"/>
    </source>
</evidence>
<dbReference type="Proteomes" id="UP000195913">
    <property type="component" value="Unassembled WGS sequence"/>
</dbReference>
<evidence type="ECO:0000256" key="2">
    <source>
        <dbReference type="ARBA" id="ARBA00008821"/>
    </source>
</evidence>
<evidence type="ECO:0000256" key="7">
    <source>
        <dbReference type="ARBA" id="ARBA00023136"/>
    </source>
</evidence>
<feature type="compositionally biased region" description="Basic and acidic residues" evidence="8">
    <location>
        <begin position="520"/>
        <end position="533"/>
    </location>
</feature>
<dbReference type="NCBIfam" id="TIGR00801">
    <property type="entry name" value="ncs2"/>
    <property type="match status" value="1"/>
</dbReference>
<keyword evidence="5 9" id="KW-0812">Transmembrane</keyword>
<protein>
    <submittedName>
        <fullName evidence="10">Xanthine permease</fullName>
    </submittedName>
</protein>
<dbReference type="PANTHER" id="PTHR42810:SF4">
    <property type="entry name" value="URIC ACID TRANSPORTER UACT"/>
    <property type="match status" value="1"/>
</dbReference>
<evidence type="ECO:0000313" key="11">
    <source>
        <dbReference type="Proteomes" id="UP000195913"/>
    </source>
</evidence>
<dbReference type="InterPro" id="IPR006042">
    <property type="entry name" value="Xan_ur_permease"/>
</dbReference>
<dbReference type="GO" id="GO:0005886">
    <property type="term" value="C:plasma membrane"/>
    <property type="evidence" value="ECO:0007669"/>
    <property type="project" value="UniProtKB-SubCell"/>
</dbReference>
<evidence type="ECO:0000256" key="4">
    <source>
        <dbReference type="ARBA" id="ARBA00022475"/>
    </source>
</evidence>
<dbReference type="GO" id="GO:0042907">
    <property type="term" value="F:xanthine transmembrane transporter activity"/>
    <property type="evidence" value="ECO:0007669"/>
    <property type="project" value="TreeGrafter"/>
</dbReference>
<keyword evidence="6 9" id="KW-1133">Transmembrane helix</keyword>
<evidence type="ECO:0000256" key="5">
    <source>
        <dbReference type="ARBA" id="ARBA00022692"/>
    </source>
</evidence>
<dbReference type="NCBIfam" id="TIGR03173">
    <property type="entry name" value="pbuX"/>
    <property type="match status" value="1"/>
</dbReference>
<evidence type="ECO:0000256" key="3">
    <source>
        <dbReference type="ARBA" id="ARBA00022448"/>
    </source>
</evidence>
<keyword evidence="4" id="KW-1003">Cell membrane</keyword>
<feature type="transmembrane region" description="Helical" evidence="9">
    <location>
        <begin position="413"/>
        <end position="435"/>
    </location>
</feature>
<dbReference type="InterPro" id="IPR017588">
    <property type="entry name" value="UacT-like"/>
</dbReference>
<proteinExistence type="inferred from homology"/>
<dbReference type="PROSITE" id="PS01116">
    <property type="entry name" value="XANTH_URACIL_PERMASE"/>
    <property type="match status" value="1"/>
</dbReference>
<name>A0A1R4ESS9_9MICC</name>
<evidence type="ECO:0000256" key="9">
    <source>
        <dbReference type="SAM" id="Phobius"/>
    </source>
</evidence>
<feature type="transmembrane region" description="Helical" evidence="9">
    <location>
        <begin position="34"/>
        <end position="52"/>
    </location>
</feature>
<dbReference type="InterPro" id="IPR006043">
    <property type="entry name" value="NCS2"/>
</dbReference>
<dbReference type="EMBL" id="FUHW01000003">
    <property type="protein sequence ID" value="SJM46619.1"/>
    <property type="molecule type" value="Genomic_DNA"/>
</dbReference>
<feature type="transmembrane region" description="Helical" evidence="9">
    <location>
        <begin position="111"/>
        <end position="131"/>
    </location>
</feature>
<comment type="subcellular location">
    <subcellularLocation>
        <location evidence="1">Cell membrane</location>
        <topology evidence="1">Multi-pass membrane protein</topology>
    </subcellularLocation>
</comment>
<dbReference type="PANTHER" id="PTHR42810">
    <property type="entry name" value="PURINE PERMEASE C1399.01C-RELATED"/>
    <property type="match status" value="1"/>
</dbReference>
<feature type="transmembrane region" description="Helical" evidence="9">
    <location>
        <begin position="351"/>
        <end position="372"/>
    </location>
</feature>
<reference evidence="10 11" key="1">
    <citation type="submission" date="2017-02" db="EMBL/GenBank/DDBJ databases">
        <authorList>
            <person name="Peterson S.W."/>
        </authorList>
    </citation>
    <scope>NUCLEOTIDE SEQUENCE [LARGE SCALE GENOMIC DNA]</scope>
    <source>
        <strain evidence="10 11">B Ar 00.02</strain>
    </source>
</reference>
<feature type="transmembrane region" description="Helical" evidence="9">
    <location>
        <begin position="58"/>
        <end position="75"/>
    </location>
</feature>
<dbReference type="AlphaFoldDB" id="A0A1R4ESS9"/>
<feature type="transmembrane region" description="Helical" evidence="9">
    <location>
        <begin position="205"/>
        <end position="227"/>
    </location>
</feature>
<keyword evidence="11" id="KW-1185">Reference proteome</keyword>
<keyword evidence="3" id="KW-0813">Transport</keyword>
<feature type="region of interest" description="Disordered" evidence="8">
    <location>
        <begin position="511"/>
        <end position="577"/>
    </location>
</feature>
<evidence type="ECO:0000256" key="8">
    <source>
        <dbReference type="SAM" id="MobiDB-lite"/>
    </source>
</evidence>
<keyword evidence="7 9" id="KW-0472">Membrane</keyword>
<feature type="transmembrane region" description="Helical" evidence="9">
    <location>
        <begin position="175"/>
        <end position="193"/>
    </location>
</feature>
<gene>
    <name evidence="10" type="ORF">FM101_00540</name>
</gene>
<feature type="transmembrane region" description="Helical" evidence="9">
    <location>
        <begin position="384"/>
        <end position="401"/>
    </location>
</feature>
<feature type="transmembrane region" description="Helical" evidence="9">
    <location>
        <begin position="138"/>
        <end position="155"/>
    </location>
</feature>
<accession>A0A1R4ESS9</accession>
<dbReference type="RefSeq" id="WP_241895473.1">
    <property type="nucleotide sequence ID" value="NZ_FUHW01000003.1"/>
</dbReference>
<dbReference type="NCBIfam" id="NF037981">
    <property type="entry name" value="NCS2_1"/>
    <property type="match status" value="1"/>
</dbReference>
<dbReference type="Pfam" id="PF00860">
    <property type="entry name" value="Xan_ur_permease"/>
    <property type="match status" value="1"/>
</dbReference>
<feature type="transmembrane region" description="Helical" evidence="9">
    <location>
        <begin position="326"/>
        <end position="345"/>
    </location>
</feature>
<feature type="compositionally biased region" description="Basic and acidic residues" evidence="8">
    <location>
        <begin position="552"/>
        <end position="577"/>
    </location>
</feature>
<comment type="similarity">
    <text evidence="2">Belongs to the nucleobase:cation symporter-2 (NCS2) (TC 2.A.40) family.</text>
</comment>
<feature type="transmembrane region" description="Helical" evidence="9">
    <location>
        <begin position="239"/>
        <end position="262"/>
    </location>
</feature>